<evidence type="ECO:0000256" key="1">
    <source>
        <dbReference type="ARBA" id="ARBA00004496"/>
    </source>
</evidence>
<feature type="domain" description="RecX first three-helical" evidence="9">
    <location>
        <begin position="41"/>
        <end position="79"/>
    </location>
</feature>
<accession>A0A073AXZ7</accession>
<dbReference type="EMBL" id="JNVU01000028">
    <property type="protein sequence ID" value="KEI44275.1"/>
    <property type="molecule type" value="Genomic_DNA"/>
</dbReference>
<dbReference type="InterPro" id="IPR053924">
    <property type="entry name" value="RecX_HTH_2nd"/>
</dbReference>
<dbReference type="PANTHER" id="PTHR33602:SF1">
    <property type="entry name" value="REGULATORY PROTEIN RECX FAMILY PROTEIN"/>
    <property type="match status" value="1"/>
</dbReference>
<evidence type="ECO:0000256" key="6">
    <source>
        <dbReference type="SAM" id="MobiDB-lite"/>
    </source>
</evidence>
<feature type="domain" description="RecX second three-helical" evidence="7">
    <location>
        <begin position="87"/>
        <end position="128"/>
    </location>
</feature>
<feature type="domain" description="RecX third three-helical" evidence="8">
    <location>
        <begin position="135"/>
        <end position="180"/>
    </location>
</feature>
<dbReference type="AlphaFoldDB" id="A0A073AXZ7"/>
<dbReference type="GO" id="GO:0005737">
    <property type="term" value="C:cytoplasm"/>
    <property type="evidence" value="ECO:0007669"/>
    <property type="project" value="UniProtKB-SubCell"/>
</dbReference>
<dbReference type="Pfam" id="PF02631">
    <property type="entry name" value="RecX_HTH2"/>
    <property type="match status" value="1"/>
</dbReference>
<feature type="region of interest" description="Disordered" evidence="6">
    <location>
        <begin position="1"/>
        <end position="38"/>
    </location>
</feature>
<dbReference type="STRING" id="28042.GU90_11110"/>
<gene>
    <name evidence="5" type="primary">recX</name>
    <name evidence="10" type="ORF">GU90_11110</name>
</gene>
<organism evidence="10 11">
    <name type="scientific">Saccharopolyspora rectivirgula</name>
    <dbReference type="NCBI Taxonomy" id="28042"/>
    <lineage>
        <taxon>Bacteria</taxon>
        <taxon>Bacillati</taxon>
        <taxon>Actinomycetota</taxon>
        <taxon>Actinomycetes</taxon>
        <taxon>Pseudonocardiales</taxon>
        <taxon>Pseudonocardiaceae</taxon>
        <taxon>Saccharopolyspora</taxon>
    </lineage>
</organism>
<name>A0A073AXZ7_9PSEU</name>
<comment type="similarity">
    <text evidence="2 5">Belongs to the RecX family.</text>
</comment>
<evidence type="ECO:0000256" key="3">
    <source>
        <dbReference type="ARBA" id="ARBA00018111"/>
    </source>
</evidence>
<evidence type="ECO:0000256" key="2">
    <source>
        <dbReference type="ARBA" id="ARBA00009695"/>
    </source>
</evidence>
<dbReference type="InterPro" id="IPR036388">
    <property type="entry name" value="WH-like_DNA-bd_sf"/>
</dbReference>
<evidence type="ECO:0000259" key="7">
    <source>
        <dbReference type="Pfam" id="PF02631"/>
    </source>
</evidence>
<dbReference type="Pfam" id="PF21982">
    <property type="entry name" value="RecX_HTH1"/>
    <property type="match status" value="1"/>
</dbReference>
<comment type="function">
    <text evidence="5">Modulates RecA activity.</text>
</comment>
<dbReference type="eggNOG" id="COG2137">
    <property type="taxonomic scope" value="Bacteria"/>
</dbReference>
<dbReference type="Proteomes" id="UP000031419">
    <property type="component" value="Unassembled WGS sequence"/>
</dbReference>
<evidence type="ECO:0000259" key="8">
    <source>
        <dbReference type="Pfam" id="PF21981"/>
    </source>
</evidence>
<evidence type="ECO:0000256" key="4">
    <source>
        <dbReference type="ARBA" id="ARBA00022490"/>
    </source>
</evidence>
<reference evidence="10 11" key="1">
    <citation type="submission" date="2014-06" db="EMBL/GenBank/DDBJ databases">
        <title>Saccharopolyspora rectivirgula DSM-43113 Genome sequencing.</title>
        <authorList>
            <person name="Barrera C."/>
            <person name="Millon L."/>
            <person name="Rognon B."/>
            <person name="Zaugg C."/>
            <person name="Monod M."/>
        </authorList>
    </citation>
    <scope>NUCLEOTIDE SEQUENCE [LARGE SCALE GENOMIC DNA]</scope>
    <source>
        <strain evidence="10 11">DSM 43113</strain>
    </source>
</reference>
<protein>
    <recommendedName>
        <fullName evidence="3 5">Regulatory protein RecX</fullName>
    </recommendedName>
</protein>
<evidence type="ECO:0000256" key="5">
    <source>
        <dbReference type="HAMAP-Rule" id="MF_01114"/>
    </source>
</evidence>
<evidence type="ECO:0000313" key="11">
    <source>
        <dbReference type="Proteomes" id="UP000031419"/>
    </source>
</evidence>
<keyword evidence="4 5" id="KW-0963">Cytoplasm</keyword>
<evidence type="ECO:0000313" key="10">
    <source>
        <dbReference type="EMBL" id="KEI44275.1"/>
    </source>
</evidence>
<dbReference type="InterPro" id="IPR053925">
    <property type="entry name" value="RecX_HTH_3rd"/>
</dbReference>
<dbReference type="GO" id="GO:0006282">
    <property type="term" value="P:regulation of DNA repair"/>
    <property type="evidence" value="ECO:0007669"/>
    <property type="project" value="UniProtKB-UniRule"/>
</dbReference>
<keyword evidence="11" id="KW-1185">Reference proteome</keyword>
<proteinExistence type="inferred from homology"/>
<dbReference type="Pfam" id="PF21981">
    <property type="entry name" value="RecX_HTH3"/>
    <property type="match status" value="1"/>
</dbReference>
<dbReference type="HAMAP" id="MF_01114">
    <property type="entry name" value="RecX"/>
    <property type="match status" value="1"/>
</dbReference>
<comment type="subcellular location">
    <subcellularLocation>
        <location evidence="1 5">Cytoplasm</location>
    </subcellularLocation>
</comment>
<sequence length="199" mass="22265">MQLMSNGAGRESDRTGRFPGGSPGPEGERGGAQFSDAERRARDVIYRLLAARARSQQELRQALQRKGIDEETAERVLQKFVDAGLVDDAAFARDWVRSRSRSRGLGRKALGFELRRKGVDESLIEIALSEVDSDDEEERARELVQRKLRTMTIGDPVVVTRRLIGMLARKGYSEGLAFRIVREELERSGAGTEFDSEVP</sequence>
<dbReference type="InterPro" id="IPR053926">
    <property type="entry name" value="RecX_HTH_1st"/>
</dbReference>
<dbReference type="Gene3D" id="1.10.10.10">
    <property type="entry name" value="Winged helix-like DNA-binding domain superfamily/Winged helix DNA-binding domain"/>
    <property type="match status" value="2"/>
</dbReference>
<dbReference type="PANTHER" id="PTHR33602">
    <property type="entry name" value="REGULATORY PROTEIN RECX FAMILY PROTEIN"/>
    <property type="match status" value="1"/>
</dbReference>
<evidence type="ECO:0000259" key="9">
    <source>
        <dbReference type="Pfam" id="PF21982"/>
    </source>
</evidence>
<comment type="caution">
    <text evidence="10">The sequence shown here is derived from an EMBL/GenBank/DDBJ whole genome shotgun (WGS) entry which is preliminary data.</text>
</comment>
<dbReference type="InterPro" id="IPR003783">
    <property type="entry name" value="Regulatory_RecX"/>
</dbReference>